<dbReference type="InterPro" id="IPR005097">
    <property type="entry name" value="Sacchrp_dh_NADP-bd"/>
</dbReference>
<dbReference type="InterPro" id="IPR036291">
    <property type="entry name" value="NAD(P)-bd_dom_sf"/>
</dbReference>
<sequence length="348" mass="36878">MEWMIYGANGYTGELAAREAAARGLRPVLAGRNREAVEALAAELGLPCRVFGLDDVQQVRQGLHDIGLVLHCAGPFSATSAPMLEACLAARCHYLDITGEIDVFAHCHAQDDRAIQAGIVVLPGAGFDVVPTDCLAALLARDLPDATSLVLAFEAGGGPSPGTAKTSVEGLGKGGRARIDGEVRRVPLAWKSRTFERDGEARCAMTIPWGDVYTAHVSTGIPNIEVYMGVPPATVTRLRRLRVLGPVLGWGPVQALLKKQVAKKVRGPSEQRRGKTGCVVWGEARDGSGTEVRKILRTPNGYALTVTASLGIVQRLLDGPEPQPGFYTPSLLMGADYVLSLPGVSLEG</sequence>
<proteinExistence type="predicted"/>
<reference evidence="2 3" key="1">
    <citation type="submission" date="2019-08" db="EMBL/GenBank/DDBJ databases">
        <authorList>
            <person name="Karlyshev A.V."/>
        </authorList>
    </citation>
    <scope>NUCLEOTIDE SEQUENCE [LARGE SCALE GENOMIC DNA]</scope>
    <source>
        <strain evidence="2 3">Alg18-2.2</strain>
    </source>
</reference>
<comment type="caution">
    <text evidence="2">The sequence shown here is derived from an EMBL/GenBank/DDBJ whole genome shotgun (WGS) entry which is preliminary data.</text>
</comment>
<keyword evidence="3" id="KW-1185">Reference proteome</keyword>
<accession>A0A5C8KQI2</accession>
<dbReference type="AlphaFoldDB" id="A0A5C8KQI2"/>
<evidence type="ECO:0000313" key="2">
    <source>
        <dbReference type="EMBL" id="TXK62215.1"/>
    </source>
</evidence>
<feature type="domain" description="Saccharopine dehydrogenase NADP binding" evidence="1">
    <location>
        <begin position="4"/>
        <end position="120"/>
    </location>
</feature>
<gene>
    <name evidence="2" type="ORF">FU658_08140</name>
</gene>
<name>A0A5C8KQI2_9GAMM</name>
<protein>
    <recommendedName>
        <fullName evidence="1">Saccharopine dehydrogenase NADP binding domain-containing protein</fullName>
    </recommendedName>
</protein>
<organism evidence="2 3">
    <name type="scientific">Alkalisalibacterium limincola</name>
    <dbReference type="NCBI Taxonomy" id="2699169"/>
    <lineage>
        <taxon>Bacteria</taxon>
        <taxon>Pseudomonadati</taxon>
        <taxon>Pseudomonadota</taxon>
        <taxon>Gammaproteobacteria</taxon>
        <taxon>Lysobacterales</taxon>
        <taxon>Lysobacteraceae</taxon>
        <taxon>Alkalisalibacterium</taxon>
    </lineage>
</organism>
<dbReference type="RefSeq" id="WP_147891634.1">
    <property type="nucleotide sequence ID" value="NZ_VRTS01000005.1"/>
</dbReference>
<dbReference type="PANTHER" id="PTHR43781">
    <property type="entry name" value="SACCHAROPINE DEHYDROGENASE"/>
    <property type="match status" value="1"/>
</dbReference>
<evidence type="ECO:0000313" key="3">
    <source>
        <dbReference type="Proteomes" id="UP000321248"/>
    </source>
</evidence>
<dbReference type="Gene3D" id="3.40.50.720">
    <property type="entry name" value="NAD(P)-binding Rossmann-like Domain"/>
    <property type="match status" value="1"/>
</dbReference>
<dbReference type="OrthoDB" id="4420885at2"/>
<dbReference type="Proteomes" id="UP000321248">
    <property type="component" value="Unassembled WGS sequence"/>
</dbReference>
<dbReference type="Pfam" id="PF03435">
    <property type="entry name" value="Sacchrp_dh_NADP"/>
    <property type="match status" value="1"/>
</dbReference>
<dbReference type="SUPFAM" id="SSF51735">
    <property type="entry name" value="NAD(P)-binding Rossmann-fold domains"/>
    <property type="match status" value="1"/>
</dbReference>
<dbReference type="EMBL" id="VRTS01000005">
    <property type="protein sequence ID" value="TXK62215.1"/>
    <property type="molecule type" value="Genomic_DNA"/>
</dbReference>
<evidence type="ECO:0000259" key="1">
    <source>
        <dbReference type="Pfam" id="PF03435"/>
    </source>
</evidence>
<dbReference type="PANTHER" id="PTHR43781:SF1">
    <property type="entry name" value="SACCHAROPINE DEHYDROGENASE"/>
    <property type="match status" value="1"/>
</dbReference>